<dbReference type="InterPro" id="IPR054765">
    <property type="entry name" value="SLBB_dom"/>
</dbReference>
<dbReference type="RefSeq" id="WP_128467505.1">
    <property type="nucleotide sequence ID" value="NZ_CP035108.1"/>
</dbReference>
<dbReference type="Pfam" id="PF10531">
    <property type="entry name" value="SLBB"/>
    <property type="match status" value="5"/>
</dbReference>
<dbReference type="Pfam" id="PF22461">
    <property type="entry name" value="SLBB_2"/>
    <property type="match status" value="2"/>
</dbReference>
<keyword evidence="10" id="KW-0626">Porin</keyword>
<keyword evidence="6" id="KW-0812">Transmembrane</keyword>
<feature type="chain" id="PRO_5018781956" description="Polysaccharide biosynthesis protein" evidence="16">
    <location>
        <begin position="21"/>
        <end position="1123"/>
    </location>
</feature>
<dbReference type="InterPro" id="IPR049712">
    <property type="entry name" value="Poly_export"/>
</dbReference>
<evidence type="ECO:0000256" key="12">
    <source>
        <dbReference type="ARBA" id="ARBA00023139"/>
    </source>
</evidence>
<feature type="domain" description="SLBB" evidence="19">
    <location>
        <begin position="339"/>
        <end position="416"/>
    </location>
</feature>
<dbReference type="AlphaFoldDB" id="A0A3R5UZE3"/>
<evidence type="ECO:0000256" key="15">
    <source>
        <dbReference type="SAM" id="MobiDB-lite"/>
    </source>
</evidence>
<keyword evidence="8" id="KW-0625">Polysaccharide transport</keyword>
<dbReference type="KEGG" id="gtl:EP073_12530"/>
<evidence type="ECO:0000256" key="11">
    <source>
        <dbReference type="ARBA" id="ARBA00023136"/>
    </source>
</evidence>
<evidence type="ECO:0000256" key="2">
    <source>
        <dbReference type="ARBA" id="ARBA00009450"/>
    </source>
</evidence>
<evidence type="ECO:0000256" key="9">
    <source>
        <dbReference type="ARBA" id="ARBA00023065"/>
    </source>
</evidence>
<feature type="domain" description="Soluble ligand binding" evidence="18">
    <location>
        <begin position="422"/>
        <end position="474"/>
    </location>
</feature>
<dbReference type="Proteomes" id="UP000287502">
    <property type="component" value="Chromosome"/>
</dbReference>
<evidence type="ECO:0008006" key="22">
    <source>
        <dbReference type="Google" id="ProtNLM"/>
    </source>
</evidence>
<dbReference type="Pfam" id="PF02563">
    <property type="entry name" value="Poly_export"/>
    <property type="match status" value="1"/>
</dbReference>
<gene>
    <name evidence="20" type="ORF">EP073_12530</name>
</gene>
<feature type="domain" description="Soluble ligand binding" evidence="18">
    <location>
        <begin position="870"/>
        <end position="914"/>
    </location>
</feature>
<dbReference type="GO" id="GO:0046930">
    <property type="term" value="C:pore complex"/>
    <property type="evidence" value="ECO:0007669"/>
    <property type="project" value="UniProtKB-KW"/>
</dbReference>
<evidence type="ECO:0000259" key="19">
    <source>
        <dbReference type="Pfam" id="PF22461"/>
    </source>
</evidence>
<dbReference type="GO" id="GO:0015159">
    <property type="term" value="F:polysaccharide transmembrane transporter activity"/>
    <property type="evidence" value="ECO:0007669"/>
    <property type="project" value="InterPro"/>
</dbReference>
<evidence type="ECO:0000256" key="16">
    <source>
        <dbReference type="SAM" id="SignalP"/>
    </source>
</evidence>
<evidence type="ECO:0000259" key="18">
    <source>
        <dbReference type="Pfam" id="PF10531"/>
    </source>
</evidence>
<keyword evidence="7 16" id="KW-0732">Signal</keyword>
<evidence type="ECO:0000256" key="14">
    <source>
        <dbReference type="ARBA" id="ARBA00023288"/>
    </source>
</evidence>
<dbReference type="Gene3D" id="3.10.560.10">
    <property type="entry name" value="Outer membrane lipoprotein wza domain like"/>
    <property type="match status" value="9"/>
</dbReference>
<keyword evidence="11" id="KW-0472">Membrane</keyword>
<reference evidence="20 21" key="1">
    <citation type="submission" date="2019-01" db="EMBL/GenBank/DDBJ databases">
        <title>Geovibrio thiophilus DSM 11263, complete genome.</title>
        <authorList>
            <person name="Spring S."/>
            <person name="Bunk B."/>
            <person name="Sproer C."/>
        </authorList>
    </citation>
    <scope>NUCLEOTIDE SEQUENCE [LARGE SCALE GENOMIC DNA]</scope>
    <source>
        <strain evidence="20 21">DSM 11263</strain>
    </source>
</reference>
<evidence type="ECO:0000256" key="4">
    <source>
        <dbReference type="ARBA" id="ARBA00022452"/>
    </source>
</evidence>
<feature type="domain" description="Soluble ligand binding" evidence="18">
    <location>
        <begin position="685"/>
        <end position="730"/>
    </location>
</feature>
<feature type="signal peptide" evidence="16">
    <location>
        <begin position="1"/>
        <end position="20"/>
    </location>
</feature>
<evidence type="ECO:0000256" key="13">
    <source>
        <dbReference type="ARBA" id="ARBA00023237"/>
    </source>
</evidence>
<evidence type="ECO:0000256" key="5">
    <source>
        <dbReference type="ARBA" id="ARBA00022597"/>
    </source>
</evidence>
<keyword evidence="5" id="KW-0762">Sugar transport</keyword>
<keyword evidence="12" id="KW-0564">Palmitate</keyword>
<feature type="domain" description="Soluble ligand binding" evidence="18">
    <location>
        <begin position="602"/>
        <end position="649"/>
    </location>
</feature>
<keyword evidence="14" id="KW-0449">Lipoprotein</keyword>
<evidence type="ECO:0000256" key="10">
    <source>
        <dbReference type="ARBA" id="ARBA00023114"/>
    </source>
</evidence>
<evidence type="ECO:0000256" key="1">
    <source>
        <dbReference type="ARBA" id="ARBA00004571"/>
    </source>
</evidence>
<keyword evidence="3" id="KW-0813">Transport</keyword>
<sequence length="1123" mass="125832">MSARIIKSFVLICLAFVCFAKVYALDLADVSPETLEIMRNNPSLLEKYQEQLNSQKTQSDNRTGRTNASDKNNLIENNQLPKNLDNLTEEDYRRYPHLRNLQRYDNGTVFPLQDNATGMFPPKPPIPDPFVKKQLRYMSDNETKTIGVFGFVKYPNKYKVDKGFNILDSVAEAGGPLELEKLQKISVYRRGAEVADFTYTPKNTYRMSQYQLQDNDTVILEGRYEEPQDNITEEVKPLEIFGHNIFNSTENFIPDQNAINFSEYILGPGDRLQVYIWGRITKTLSLPVNADGSVISQETGRVQVSGKRFEEVQYIIKGILESMEGVSAEVLVENVRSIRVLVLGEVTRPGYYTVSSFNNISSAIVMAGGLTERANIRNVQIKNGGNTVGNIDFYNLIIHGDSSGDFLLSPGDTVFVPRTSMRVTLEGKVRTPAIYDLKSGETLSDLIRFAGGIEASGYKKNIFLRSFADDGKVVTKSYIYGTNLRNAKLRDGDKVFVMESDIPDSNSVELKGNVYFTGMYSIEKGMRLSDILSNKDMLKRNTALEYGYIERYTGEGKTKQVIGFNLGDVLRNPQNHTNNVEVQPMDVINILTAEQVKAQHFVNVSGEVNAAGKYKMPEIANVMDAIMKAGGFAVDASMENIEVVRKIGGKFYTRFIDAETARKLELNADDNVVVHSKYADSPKGYVEVDGEVNNSGSFLLSENLTVSDLVRKAGGLKKEAYRDIAHLFRIKDESFNYTLTRISLADAMNGNTESNLILRDGDKLFVHSVFEFNPKKTISINGAVNVPGKYIYATEMNIKDLIISAGNLKDNAYYDSAEIVRMDIVDGVTKYSVIDVNLNEVMKDKYNVRLQPYDQVYVKEVTGFRESMLVKVSGEVLFPGEYAIAKGEKLSNIIRRAGGTTDYAHFSGIKFIRQSVKEIEAENLKSMKMRLESMITAMSSQEIASSLSAQDVAANESLTKNLENTVKKLDELEPQGRVVIDAENVAELAKSSYDFELESGDEIYIPNKKSTVTVVGEVFQATSFAYDKSRSTVSDLLNRSGGMTEIADKNNVYVVRANGSVVSNQYVKSNFWWKDIYDVKLNAGDVVVVPRRLKFPSYMRDIKDVTQILYQIATTFAVTKLMF</sequence>
<keyword evidence="4" id="KW-1134">Transmembrane beta strand</keyword>
<keyword evidence="13" id="KW-0998">Cell outer membrane</keyword>
<dbReference type="PANTHER" id="PTHR33619">
    <property type="entry name" value="POLYSACCHARIDE EXPORT PROTEIN GFCE-RELATED"/>
    <property type="match status" value="1"/>
</dbReference>
<evidence type="ECO:0000259" key="17">
    <source>
        <dbReference type="Pfam" id="PF02563"/>
    </source>
</evidence>
<dbReference type="InterPro" id="IPR019554">
    <property type="entry name" value="Soluble_ligand-bd"/>
</dbReference>
<protein>
    <recommendedName>
        <fullName evidence="22">Polysaccharide biosynthesis protein</fullName>
    </recommendedName>
</protein>
<evidence type="ECO:0000256" key="3">
    <source>
        <dbReference type="ARBA" id="ARBA00022448"/>
    </source>
</evidence>
<name>A0A3R5UZE3_9BACT</name>
<dbReference type="InterPro" id="IPR003715">
    <property type="entry name" value="Poly_export_N"/>
</dbReference>
<evidence type="ECO:0000256" key="7">
    <source>
        <dbReference type="ARBA" id="ARBA00022729"/>
    </source>
</evidence>
<comment type="subcellular location">
    <subcellularLocation>
        <location evidence="1">Cell outer membrane</location>
        <topology evidence="1">Multi-pass membrane protein</topology>
    </subcellularLocation>
</comment>
<evidence type="ECO:0000313" key="20">
    <source>
        <dbReference type="EMBL" id="QAR34200.1"/>
    </source>
</evidence>
<organism evidence="20 21">
    <name type="scientific">Geovibrio thiophilus</name>
    <dbReference type="NCBI Taxonomy" id="139438"/>
    <lineage>
        <taxon>Bacteria</taxon>
        <taxon>Pseudomonadati</taxon>
        <taxon>Deferribacterota</taxon>
        <taxon>Deferribacteres</taxon>
        <taxon>Deferribacterales</taxon>
        <taxon>Geovibrionaceae</taxon>
        <taxon>Geovibrio</taxon>
    </lineage>
</organism>
<accession>A0A3R5UZE3</accession>
<evidence type="ECO:0000256" key="6">
    <source>
        <dbReference type="ARBA" id="ARBA00022692"/>
    </source>
</evidence>
<comment type="similarity">
    <text evidence="2">Belongs to the BexD/CtrA/VexA family.</text>
</comment>
<evidence type="ECO:0000256" key="8">
    <source>
        <dbReference type="ARBA" id="ARBA00023047"/>
    </source>
</evidence>
<proteinExistence type="inferred from homology"/>
<dbReference type="EMBL" id="CP035108">
    <property type="protein sequence ID" value="QAR34200.1"/>
    <property type="molecule type" value="Genomic_DNA"/>
</dbReference>
<dbReference type="GO" id="GO:0009279">
    <property type="term" value="C:cell outer membrane"/>
    <property type="evidence" value="ECO:0007669"/>
    <property type="project" value="UniProtKB-SubCell"/>
</dbReference>
<dbReference type="GO" id="GO:0015288">
    <property type="term" value="F:porin activity"/>
    <property type="evidence" value="ECO:0007669"/>
    <property type="project" value="UniProtKB-KW"/>
</dbReference>
<keyword evidence="21" id="KW-1185">Reference proteome</keyword>
<feature type="region of interest" description="Disordered" evidence="15">
    <location>
        <begin position="50"/>
        <end position="74"/>
    </location>
</feature>
<feature type="domain" description="Polysaccharide export protein N-terminal" evidence="17">
    <location>
        <begin position="262"/>
        <end position="330"/>
    </location>
</feature>
<keyword evidence="9" id="KW-0406">Ion transport</keyword>
<dbReference type="PANTHER" id="PTHR33619:SF3">
    <property type="entry name" value="POLYSACCHARIDE EXPORT PROTEIN GFCE-RELATED"/>
    <property type="match status" value="1"/>
</dbReference>
<dbReference type="OrthoDB" id="9808948at2"/>
<dbReference type="GO" id="GO:0006811">
    <property type="term" value="P:monoatomic ion transport"/>
    <property type="evidence" value="ECO:0007669"/>
    <property type="project" value="UniProtKB-KW"/>
</dbReference>
<feature type="domain" description="SLBB" evidence="19">
    <location>
        <begin position="1012"/>
        <end position="1089"/>
    </location>
</feature>
<feature type="domain" description="Soluble ligand binding" evidence="18">
    <location>
        <begin position="147"/>
        <end position="193"/>
    </location>
</feature>
<evidence type="ECO:0000313" key="21">
    <source>
        <dbReference type="Proteomes" id="UP000287502"/>
    </source>
</evidence>